<evidence type="ECO:0000313" key="3">
    <source>
        <dbReference type="Proteomes" id="UP000535937"/>
    </source>
</evidence>
<sequence>MDTITFDGLGARELLESSKKTFAIENVQSELDFKFPPEYSTVLEEFKGPIVFNNGATFKPIQETPVDSENGFLSLEILYGLRGNSNLIDKNNMYNEQIPSNLITIGESSGGDQICLSCKTGKVYFWYHEAKTEEYSAYEISNNIIEFFSSLKKDDEQHEIKKDIDESGSFLEF</sequence>
<dbReference type="SUPFAM" id="SSF160631">
    <property type="entry name" value="SMI1/KNR4-like"/>
    <property type="match status" value="1"/>
</dbReference>
<feature type="domain" description="Knr4/Smi1-like" evidence="1">
    <location>
        <begin position="23"/>
        <end position="149"/>
    </location>
</feature>
<dbReference type="Pfam" id="PF09346">
    <property type="entry name" value="SMI1_KNR4"/>
    <property type="match status" value="1"/>
</dbReference>
<organism evidence="2 3">
    <name type="scientific">Microbulbifer rhizosphaerae</name>
    <dbReference type="NCBI Taxonomy" id="1562603"/>
    <lineage>
        <taxon>Bacteria</taxon>
        <taxon>Pseudomonadati</taxon>
        <taxon>Pseudomonadota</taxon>
        <taxon>Gammaproteobacteria</taxon>
        <taxon>Cellvibrionales</taxon>
        <taxon>Microbulbiferaceae</taxon>
        <taxon>Microbulbifer</taxon>
    </lineage>
</organism>
<dbReference type="AlphaFoldDB" id="A0A7W4W979"/>
<dbReference type="InterPro" id="IPR037883">
    <property type="entry name" value="Knr4/Smi1-like_sf"/>
</dbReference>
<evidence type="ECO:0000313" key="2">
    <source>
        <dbReference type="EMBL" id="MBB3059784.1"/>
    </source>
</evidence>
<reference evidence="2 3" key="1">
    <citation type="submission" date="2020-08" db="EMBL/GenBank/DDBJ databases">
        <title>Genomic Encyclopedia of Type Strains, Phase III (KMG-III): the genomes of soil and plant-associated and newly described type strains.</title>
        <authorList>
            <person name="Whitman W."/>
        </authorList>
    </citation>
    <scope>NUCLEOTIDE SEQUENCE [LARGE SCALE GENOMIC DNA]</scope>
    <source>
        <strain evidence="2 3">CECT 8799</strain>
    </source>
</reference>
<dbReference type="RefSeq" id="WP_183456510.1">
    <property type="nucleotide sequence ID" value="NZ_JACHWZ010000002.1"/>
</dbReference>
<protein>
    <recommendedName>
        <fullName evidence="1">Knr4/Smi1-like domain-containing protein</fullName>
    </recommendedName>
</protein>
<name>A0A7W4W979_9GAMM</name>
<dbReference type="Proteomes" id="UP000535937">
    <property type="component" value="Unassembled WGS sequence"/>
</dbReference>
<comment type="caution">
    <text evidence="2">The sequence shown here is derived from an EMBL/GenBank/DDBJ whole genome shotgun (WGS) entry which is preliminary data.</text>
</comment>
<keyword evidence="3" id="KW-1185">Reference proteome</keyword>
<dbReference type="Gene3D" id="3.40.1580.10">
    <property type="entry name" value="SMI1/KNR4-like"/>
    <property type="match status" value="1"/>
</dbReference>
<evidence type="ECO:0000259" key="1">
    <source>
        <dbReference type="Pfam" id="PF09346"/>
    </source>
</evidence>
<gene>
    <name evidence="2" type="ORF">FHS09_000592</name>
</gene>
<dbReference type="InterPro" id="IPR018958">
    <property type="entry name" value="Knr4/Smi1-like_dom"/>
</dbReference>
<dbReference type="EMBL" id="JACHWZ010000002">
    <property type="protein sequence ID" value="MBB3059784.1"/>
    <property type="molecule type" value="Genomic_DNA"/>
</dbReference>
<accession>A0A7W4W979</accession>
<proteinExistence type="predicted"/>